<dbReference type="Proteomes" id="UP000001918">
    <property type="component" value="Chromosome"/>
</dbReference>
<accession>D1A559</accession>
<feature type="domain" description="DUF6292" evidence="1">
    <location>
        <begin position="25"/>
        <end position="88"/>
    </location>
</feature>
<dbReference type="KEGG" id="tcu:Tcur_4517"/>
<evidence type="ECO:0000313" key="3">
    <source>
        <dbReference type="Proteomes" id="UP000001918"/>
    </source>
</evidence>
<gene>
    <name evidence="2" type="ordered locus">Tcur_4517</name>
</gene>
<dbReference type="HOGENOM" id="CLU_1947805_0_0_11"/>
<keyword evidence="3" id="KW-1185">Reference proteome</keyword>
<organism evidence="2 3">
    <name type="scientific">Thermomonospora curvata (strain ATCC 19995 / DSM 43183 / JCM 3096 / KCTC 9072 / NBRC 15933 / NCIMB 10081 / Henssen B9)</name>
    <dbReference type="NCBI Taxonomy" id="471852"/>
    <lineage>
        <taxon>Bacteria</taxon>
        <taxon>Bacillati</taxon>
        <taxon>Actinomycetota</taxon>
        <taxon>Actinomycetes</taxon>
        <taxon>Streptosporangiales</taxon>
        <taxon>Thermomonosporaceae</taxon>
        <taxon>Thermomonospora</taxon>
    </lineage>
</organism>
<name>D1A559_THECD</name>
<dbReference type="STRING" id="471852.Tcur_4517"/>
<sequence length="129" mass="14238">MHRSGKSQGYPAPHPDPKVDAFRPYIEKAVTALKEAGLTVIESWMDPCDPIDATIRLGGWALVWDEWDGWRLGVFVSGRQGVRTVLHDTVRFEGGPRLAVVELAQRVRDFTRGSVEQITGAALAEAAVR</sequence>
<reference evidence="2 3" key="1">
    <citation type="journal article" date="2011" name="Stand. Genomic Sci.">
        <title>Complete genome sequence of Thermomonospora curvata type strain (B9).</title>
        <authorList>
            <person name="Chertkov O."/>
            <person name="Sikorski J."/>
            <person name="Nolan M."/>
            <person name="Lapidus A."/>
            <person name="Lucas S."/>
            <person name="Del Rio T.G."/>
            <person name="Tice H."/>
            <person name="Cheng J.F."/>
            <person name="Goodwin L."/>
            <person name="Pitluck S."/>
            <person name="Liolios K."/>
            <person name="Ivanova N."/>
            <person name="Mavromatis K."/>
            <person name="Mikhailova N."/>
            <person name="Ovchinnikova G."/>
            <person name="Pati A."/>
            <person name="Chen A."/>
            <person name="Palaniappan K."/>
            <person name="Djao O.D."/>
            <person name="Land M."/>
            <person name="Hauser L."/>
            <person name="Chang Y.J."/>
            <person name="Jeffries C.D."/>
            <person name="Brettin T."/>
            <person name="Han C."/>
            <person name="Detter J.C."/>
            <person name="Rohde M."/>
            <person name="Goker M."/>
            <person name="Woyke T."/>
            <person name="Bristow J."/>
            <person name="Eisen J.A."/>
            <person name="Markowitz V."/>
            <person name="Hugenholtz P."/>
            <person name="Klenk H.P."/>
            <person name="Kyrpides N.C."/>
        </authorList>
    </citation>
    <scope>NUCLEOTIDE SEQUENCE [LARGE SCALE GENOMIC DNA]</scope>
    <source>
        <strain evidence="3">ATCC 19995 / DSM 43183 / JCM 3096 / KCTC 9072 / NBRC 15933 / NCIMB 10081 / Henssen B9</strain>
    </source>
</reference>
<proteinExistence type="predicted"/>
<evidence type="ECO:0000259" key="1">
    <source>
        <dbReference type="Pfam" id="PF19809"/>
    </source>
</evidence>
<protein>
    <recommendedName>
        <fullName evidence="1">DUF6292 domain-containing protein</fullName>
    </recommendedName>
</protein>
<dbReference type="EMBL" id="CP001738">
    <property type="protein sequence ID" value="ACZ00045.1"/>
    <property type="molecule type" value="Genomic_DNA"/>
</dbReference>
<dbReference type="Pfam" id="PF19809">
    <property type="entry name" value="DUF6292"/>
    <property type="match status" value="1"/>
</dbReference>
<dbReference type="InterPro" id="IPR046259">
    <property type="entry name" value="DUF6292"/>
</dbReference>
<dbReference type="AlphaFoldDB" id="D1A559"/>
<evidence type="ECO:0000313" key="2">
    <source>
        <dbReference type="EMBL" id="ACZ00045.1"/>
    </source>
</evidence>